<name>A0A161YTF2_9GAMM</name>
<dbReference type="PATRIC" id="fig|1365257.3.peg.2936"/>
<accession>A0A161YTF2</accession>
<dbReference type="RefSeq" id="WP_231101490.1">
    <property type="nucleotide sequence ID" value="NZ_AUXX01000020.1"/>
</dbReference>
<dbReference type="EMBL" id="AUXX01000020">
    <property type="protein sequence ID" value="KZN65620.1"/>
    <property type="molecule type" value="Genomic_DNA"/>
</dbReference>
<comment type="similarity">
    <text evidence="2">Belongs to the bacterial solute-binding protein 2 family.</text>
</comment>
<dbReference type="SUPFAM" id="SSF53822">
    <property type="entry name" value="Periplasmic binding protein-like I"/>
    <property type="match status" value="1"/>
</dbReference>
<dbReference type="PANTHER" id="PTHR46847">
    <property type="entry name" value="D-ALLOSE-BINDING PERIPLASMIC PROTEIN-RELATED"/>
    <property type="match status" value="1"/>
</dbReference>
<dbReference type="GO" id="GO:0030313">
    <property type="term" value="C:cell envelope"/>
    <property type="evidence" value="ECO:0007669"/>
    <property type="project" value="UniProtKB-SubCell"/>
</dbReference>
<evidence type="ECO:0000256" key="1">
    <source>
        <dbReference type="ARBA" id="ARBA00004196"/>
    </source>
</evidence>
<comment type="caution">
    <text evidence="5">The sequence shown here is derived from an EMBL/GenBank/DDBJ whole genome shotgun (WGS) entry which is preliminary data.</text>
</comment>
<dbReference type="PANTHER" id="PTHR46847:SF1">
    <property type="entry name" value="D-ALLOSE-BINDING PERIPLASMIC PROTEIN-RELATED"/>
    <property type="match status" value="1"/>
</dbReference>
<gene>
    <name evidence="5" type="ORF">N478_21215</name>
</gene>
<evidence type="ECO:0000256" key="2">
    <source>
        <dbReference type="ARBA" id="ARBA00007639"/>
    </source>
</evidence>
<sequence>MSRKGSNLPTTLQLNIFIKTTWLSLWVSALCFSVLGHSSTAYTLTPEQSTNVQGARLSAAMAWHGSSPWISAVTKGAKAEFKRLGINVIAVTEAHYDPAKQVSDLETLMALKPDILLSLSVDSLSTKPSYLQLVKSGTKLVLLSNPISGFSHGVDFAGIVKDDVKGMGEAAAQLVAKALSDRGRVGVIYHEADYPITNQRDSAFRKALKRYPDIKIVSEKGFVKKNQTAQLAAAMMIQHHNIDAIYVSWDAAAEGVIEALRISGHKDTKVITHDLGVNNLIDMALGGNMFGTVSDRPNEMGKLMARIGAGAAIGLDTPLYTQVRYNAVTRENIAASWQIAFATELPKLLQQILEQSEQPKVPE</sequence>
<dbReference type="InterPro" id="IPR025997">
    <property type="entry name" value="SBP_2_dom"/>
</dbReference>
<reference evidence="5 6" key="1">
    <citation type="submission" date="2013-07" db="EMBL/GenBank/DDBJ databases">
        <title>Comparative Genomic and Metabolomic Analysis of Twelve Strains of Pseudoalteromonas luteoviolacea.</title>
        <authorList>
            <person name="Vynne N.G."/>
            <person name="Mansson M."/>
            <person name="Gram L."/>
        </authorList>
    </citation>
    <scope>NUCLEOTIDE SEQUENCE [LARGE SCALE GENOMIC DNA]</scope>
    <source>
        <strain evidence="5 6">S4060-1</strain>
    </source>
</reference>
<dbReference type="Proteomes" id="UP000076661">
    <property type="component" value="Unassembled WGS sequence"/>
</dbReference>
<dbReference type="Gene3D" id="3.40.50.2300">
    <property type="match status" value="2"/>
</dbReference>
<feature type="domain" description="Periplasmic binding protein" evidence="4">
    <location>
        <begin position="64"/>
        <end position="312"/>
    </location>
</feature>
<evidence type="ECO:0000256" key="3">
    <source>
        <dbReference type="ARBA" id="ARBA00022729"/>
    </source>
</evidence>
<comment type="subcellular location">
    <subcellularLocation>
        <location evidence="1">Cell envelope</location>
    </subcellularLocation>
</comment>
<evidence type="ECO:0000313" key="6">
    <source>
        <dbReference type="Proteomes" id="UP000076661"/>
    </source>
</evidence>
<evidence type="ECO:0000259" key="4">
    <source>
        <dbReference type="Pfam" id="PF13407"/>
    </source>
</evidence>
<proteinExistence type="inferred from homology"/>
<dbReference type="GO" id="GO:0055085">
    <property type="term" value="P:transmembrane transport"/>
    <property type="evidence" value="ECO:0007669"/>
    <property type="project" value="UniProtKB-ARBA"/>
</dbReference>
<evidence type="ECO:0000313" key="5">
    <source>
        <dbReference type="EMBL" id="KZN65620.1"/>
    </source>
</evidence>
<protein>
    <recommendedName>
        <fullName evidence="4">Periplasmic binding protein domain-containing protein</fullName>
    </recommendedName>
</protein>
<dbReference type="AlphaFoldDB" id="A0A161YTF2"/>
<dbReference type="GO" id="GO:0030246">
    <property type="term" value="F:carbohydrate binding"/>
    <property type="evidence" value="ECO:0007669"/>
    <property type="project" value="UniProtKB-ARBA"/>
</dbReference>
<keyword evidence="3" id="KW-0732">Signal</keyword>
<dbReference type="Pfam" id="PF13407">
    <property type="entry name" value="Peripla_BP_4"/>
    <property type="match status" value="1"/>
</dbReference>
<organism evidence="5 6">
    <name type="scientific">Pseudoalteromonas luteoviolacea S4060-1</name>
    <dbReference type="NCBI Taxonomy" id="1365257"/>
    <lineage>
        <taxon>Bacteria</taxon>
        <taxon>Pseudomonadati</taxon>
        <taxon>Pseudomonadota</taxon>
        <taxon>Gammaproteobacteria</taxon>
        <taxon>Alteromonadales</taxon>
        <taxon>Pseudoalteromonadaceae</taxon>
        <taxon>Pseudoalteromonas</taxon>
    </lineage>
</organism>
<dbReference type="InterPro" id="IPR028082">
    <property type="entry name" value="Peripla_BP_I"/>
</dbReference>